<evidence type="ECO:0000313" key="3">
    <source>
        <dbReference type="Proteomes" id="UP001221413"/>
    </source>
</evidence>
<keyword evidence="1" id="KW-0812">Transmembrane</keyword>
<feature type="transmembrane region" description="Helical" evidence="1">
    <location>
        <begin position="6"/>
        <end position="29"/>
    </location>
</feature>
<name>A0AAD6IUZ4_DREDA</name>
<dbReference type="EMBL" id="JAQGDS010000007">
    <property type="protein sequence ID" value="KAJ6259063.1"/>
    <property type="molecule type" value="Genomic_DNA"/>
</dbReference>
<keyword evidence="3" id="KW-1185">Reference proteome</keyword>
<evidence type="ECO:0000256" key="1">
    <source>
        <dbReference type="SAM" id="Phobius"/>
    </source>
</evidence>
<comment type="caution">
    <text evidence="2">The sequence shown here is derived from an EMBL/GenBank/DDBJ whole genome shotgun (WGS) entry which is preliminary data.</text>
</comment>
<dbReference type="Proteomes" id="UP001221413">
    <property type="component" value="Unassembled WGS sequence"/>
</dbReference>
<keyword evidence="1" id="KW-0472">Membrane</keyword>
<gene>
    <name evidence="2" type="ORF">Dda_5960</name>
</gene>
<protein>
    <submittedName>
        <fullName evidence="2">Uncharacterized protein</fullName>
    </submittedName>
</protein>
<organism evidence="2 3">
    <name type="scientific">Drechslerella dactyloides</name>
    <name type="common">Nematode-trapping fungus</name>
    <name type="synonym">Arthrobotrys dactyloides</name>
    <dbReference type="NCBI Taxonomy" id="74499"/>
    <lineage>
        <taxon>Eukaryota</taxon>
        <taxon>Fungi</taxon>
        <taxon>Dikarya</taxon>
        <taxon>Ascomycota</taxon>
        <taxon>Pezizomycotina</taxon>
        <taxon>Orbiliomycetes</taxon>
        <taxon>Orbiliales</taxon>
        <taxon>Orbiliaceae</taxon>
        <taxon>Drechslerella</taxon>
    </lineage>
</organism>
<reference evidence="2" key="1">
    <citation type="submission" date="2023-01" db="EMBL/GenBank/DDBJ databases">
        <title>The chitinases involved in constricting ring structure development in the nematode-trapping fungus Drechslerella dactyloides.</title>
        <authorList>
            <person name="Wang R."/>
            <person name="Zhang L."/>
            <person name="Tang P."/>
            <person name="Li S."/>
            <person name="Liang L."/>
        </authorList>
    </citation>
    <scope>NUCLEOTIDE SEQUENCE</scope>
    <source>
        <strain evidence="2">YMF1.00031</strain>
    </source>
</reference>
<evidence type="ECO:0000313" key="2">
    <source>
        <dbReference type="EMBL" id="KAJ6259063.1"/>
    </source>
</evidence>
<accession>A0AAD6IUZ4</accession>
<proteinExistence type="predicted"/>
<keyword evidence="1" id="KW-1133">Transmembrane helix</keyword>
<sequence>MAFPAEAIIGVCAIFVAIVPIGLGFYKLYLHHKTVKKDQEHTRRNLRILISQIDLRHNFTYLESLHGFHDDRDRTQTSKPGTAWASKPQCEQRIYRVQAIESRNIVKVV</sequence>
<dbReference type="AlphaFoldDB" id="A0AAD6IUZ4"/>